<dbReference type="SUPFAM" id="SSF52540">
    <property type="entry name" value="P-loop containing nucleoside triphosphate hydrolases"/>
    <property type="match status" value="1"/>
</dbReference>
<evidence type="ECO:0000259" key="5">
    <source>
        <dbReference type="Pfam" id="PF13087"/>
    </source>
</evidence>
<organism evidence="7 8">
    <name type="scientific">Heligmosomoides polygyrus</name>
    <name type="common">Parasitic roundworm</name>
    <dbReference type="NCBI Taxonomy" id="6339"/>
    <lineage>
        <taxon>Eukaryota</taxon>
        <taxon>Metazoa</taxon>
        <taxon>Ecdysozoa</taxon>
        <taxon>Nematoda</taxon>
        <taxon>Chromadorea</taxon>
        <taxon>Rhabditida</taxon>
        <taxon>Rhabditina</taxon>
        <taxon>Rhabditomorpha</taxon>
        <taxon>Strongyloidea</taxon>
        <taxon>Heligmosomidae</taxon>
        <taxon>Heligmosomoides</taxon>
    </lineage>
</organism>
<evidence type="ECO:0000256" key="4">
    <source>
        <dbReference type="ARBA" id="ARBA00022840"/>
    </source>
</evidence>
<accession>A0A3P8B7I2</accession>
<dbReference type="GO" id="GO:0043139">
    <property type="term" value="F:5'-3' DNA helicase activity"/>
    <property type="evidence" value="ECO:0007669"/>
    <property type="project" value="TreeGrafter"/>
</dbReference>
<dbReference type="GO" id="GO:0016787">
    <property type="term" value="F:hydrolase activity"/>
    <property type="evidence" value="ECO:0007669"/>
    <property type="project" value="UniProtKB-KW"/>
</dbReference>
<dbReference type="Pfam" id="PF13087">
    <property type="entry name" value="AAA_12"/>
    <property type="match status" value="1"/>
</dbReference>
<dbReference type="InterPro" id="IPR041679">
    <property type="entry name" value="DNA2/NAM7-like_C"/>
</dbReference>
<keyword evidence="1" id="KW-0547">Nucleotide-binding</keyword>
<dbReference type="InterPro" id="IPR050534">
    <property type="entry name" value="Coronavir_polyprotein_1ab"/>
</dbReference>
<evidence type="ECO:0000313" key="8">
    <source>
        <dbReference type="WBParaSite" id="HPBE_0001637901-mRNA-1"/>
    </source>
</evidence>
<dbReference type="PANTHER" id="PTHR43788:SF16">
    <property type="entry name" value="HELICASE WITH ZINC FINGER 2"/>
    <property type="match status" value="1"/>
</dbReference>
<evidence type="ECO:0000313" key="6">
    <source>
        <dbReference type="EMBL" id="VDP05778.1"/>
    </source>
</evidence>
<name>A0A183G4D9_HELPZ</name>
<keyword evidence="2" id="KW-0378">Hydrolase</keyword>
<proteinExistence type="predicted"/>
<feature type="domain" description="DNA2/NAM7 helicase-like C-terminal" evidence="5">
    <location>
        <begin position="45"/>
        <end position="236"/>
    </location>
</feature>
<dbReference type="Gene3D" id="3.40.50.300">
    <property type="entry name" value="P-loop containing nucleotide triphosphate hydrolases"/>
    <property type="match status" value="1"/>
</dbReference>
<accession>A0A183G4D9</accession>
<dbReference type="InterPro" id="IPR027417">
    <property type="entry name" value="P-loop_NTPase"/>
</dbReference>
<dbReference type="InterPro" id="IPR047187">
    <property type="entry name" value="SF1_C_Upf1"/>
</dbReference>
<sequence length="247" mass="27343">MIPEATLIALCSRFQQAPYTLVGDSKQLPPYVGVRDVPKSVALCSQSVLDVAHRMENAPVCKVSTVYRLHAGLMMISSEFFKQTAKRHANGIASKFAVAPQNAQSRGTVRVPQRHRALRALRQICDGFPHSNAIEAKAVRVLVCLLKAKGIPAEDILILAICLYRDQKYLCDRILQDTQVSVATVDSAQGRERSIVIVCTTRTHIDRNSNHTFFADPKRLNVALSRARDGLLLLGCILDLQVVPLYQ</sequence>
<dbReference type="EMBL" id="UZAH01029386">
    <property type="protein sequence ID" value="VDP05778.1"/>
    <property type="molecule type" value="Genomic_DNA"/>
</dbReference>
<keyword evidence="7" id="KW-1185">Reference proteome</keyword>
<dbReference type="CDD" id="cd18808">
    <property type="entry name" value="SF1_C_Upf1"/>
    <property type="match status" value="1"/>
</dbReference>
<gene>
    <name evidence="6" type="ORF">HPBE_LOCUS16378</name>
</gene>
<dbReference type="OrthoDB" id="5813042at2759"/>
<protein>
    <submittedName>
        <fullName evidence="8">AAA_12 domain-containing protein</fullName>
    </submittedName>
</protein>
<dbReference type="WBParaSite" id="HPBE_0001637901-mRNA-1">
    <property type="protein sequence ID" value="HPBE_0001637901-mRNA-1"/>
    <property type="gene ID" value="HPBE_0001637901"/>
</dbReference>
<evidence type="ECO:0000256" key="3">
    <source>
        <dbReference type="ARBA" id="ARBA00022806"/>
    </source>
</evidence>
<keyword evidence="4" id="KW-0067">ATP-binding</keyword>
<dbReference type="AlphaFoldDB" id="A0A183G4D9"/>
<evidence type="ECO:0000313" key="7">
    <source>
        <dbReference type="Proteomes" id="UP000050761"/>
    </source>
</evidence>
<evidence type="ECO:0000256" key="2">
    <source>
        <dbReference type="ARBA" id="ARBA00022801"/>
    </source>
</evidence>
<reference evidence="6 7" key="1">
    <citation type="submission" date="2018-11" db="EMBL/GenBank/DDBJ databases">
        <authorList>
            <consortium name="Pathogen Informatics"/>
        </authorList>
    </citation>
    <scope>NUCLEOTIDE SEQUENCE [LARGE SCALE GENOMIC DNA]</scope>
</reference>
<dbReference type="PANTHER" id="PTHR43788">
    <property type="entry name" value="DNA2/NAM7 HELICASE FAMILY MEMBER"/>
    <property type="match status" value="1"/>
</dbReference>
<reference evidence="8" key="2">
    <citation type="submission" date="2019-09" db="UniProtKB">
        <authorList>
            <consortium name="WormBaseParasite"/>
        </authorList>
    </citation>
    <scope>IDENTIFICATION</scope>
</reference>
<dbReference type="GO" id="GO:0005524">
    <property type="term" value="F:ATP binding"/>
    <property type="evidence" value="ECO:0007669"/>
    <property type="project" value="UniProtKB-KW"/>
</dbReference>
<keyword evidence="3" id="KW-0347">Helicase</keyword>
<dbReference type="Proteomes" id="UP000050761">
    <property type="component" value="Unassembled WGS sequence"/>
</dbReference>
<evidence type="ECO:0000256" key="1">
    <source>
        <dbReference type="ARBA" id="ARBA00022741"/>
    </source>
</evidence>